<dbReference type="FunFam" id="3.30.479.30:FF:000004">
    <property type="entry name" value="Putative membrane protease family, stomatin"/>
    <property type="match status" value="1"/>
</dbReference>
<protein>
    <submittedName>
        <fullName evidence="4">Stomatin protein 4</fullName>
    </submittedName>
</protein>
<comment type="subcellular location">
    <subcellularLocation>
        <location evidence="1">Membrane</location>
        <topology evidence="1">Single-pass membrane protein</topology>
    </subcellularLocation>
</comment>
<dbReference type="KEGG" id="mag:amb1812"/>
<dbReference type="Pfam" id="PF01145">
    <property type="entry name" value="Band_7"/>
    <property type="match status" value="1"/>
</dbReference>
<dbReference type="EMBL" id="AP007255">
    <property type="protein sequence ID" value="BAE50616.1"/>
    <property type="molecule type" value="Genomic_DNA"/>
</dbReference>
<dbReference type="InterPro" id="IPR001972">
    <property type="entry name" value="Stomatin_HflK_fam"/>
</dbReference>
<accession>Q2W6A9</accession>
<dbReference type="InterPro" id="IPR036013">
    <property type="entry name" value="Band_7/SPFH_dom_sf"/>
</dbReference>
<reference evidence="4 5" key="1">
    <citation type="journal article" date="2005" name="DNA Res.">
        <title>Complete genome sequence of the facultative anaerobic magnetotactic bacterium Magnetospirillum sp. strain AMB-1.</title>
        <authorList>
            <person name="Matsunaga T."/>
            <person name="Okamura Y."/>
            <person name="Fukuda Y."/>
            <person name="Wahyudi A.T."/>
            <person name="Murase Y."/>
            <person name="Takeyama H."/>
        </authorList>
    </citation>
    <scope>NUCLEOTIDE SEQUENCE [LARGE SCALE GENOMIC DNA]</scope>
    <source>
        <strain evidence="5">ATCC 700264 / AMB-1</strain>
    </source>
</reference>
<dbReference type="SMART" id="SM00244">
    <property type="entry name" value="PHB"/>
    <property type="match status" value="1"/>
</dbReference>
<dbReference type="STRING" id="342108.amb1812"/>
<dbReference type="GO" id="GO:0098552">
    <property type="term" value="C:side of membrane"/>
    <property type="evidence" value="ECO:0007669"/>
    <property type="project" value="UniProtKB-ARBA"/>
</dbReference>
<evidence type="ECO:0000256" key="2">
    <source>
        <dbReference type="ARBA" id="ARBA00008164"/>
    </source>
</evidence>
<dbReference type="HOGENOM" id="CLU_024949_3_3_5"/>
<dbReference type="PRINTS" id="PR00721">
    <property type="entry name" value="STOMATIN"/>
</dbReference>
<proteinExistence type="inferred from homology"/>
<dbReference type="Gene3D" id="3.30.479.30">
    <property type="entry name" value="Band 7 domain"/>
    <property type="match status" value="1"/>
</dbReference>
<dbReference type="Gene3D" id="6.10.250.2090">
    <property type="match status" value="1"/>
</dbReference>
<evidence type="ECO:0000313" key="4">
    <source>
        <dbReference type="EMBL" id="BAE50616.1"/>
    </source>
</evidence>
<organism evidence="4 5">
    <name type="scientific">Paramagnetospirillum magneticum (strain ATCC 700264 / AMB-1)</name>
    <name type="common">Magnetospirillum magneticum</name>
    <dbReference type="NCBI Taxonomy" id="342108"/>
    <lineage>
        <taxon>Bacteria</taxon>
        <taxon>Pseudomonadati</taxon>
        <taxon>Pseudomonadota</taxon>
        <taxon>Alphaproteobacteria</taxon>
        <taxon>Rhodospirillales</taxon>
        <taxon>Magnetospirillaceae</taxon>
        <taxon>Paramagnetospirillum</taxon>
    </lineage>
</organism>
<evidence type="ECO:0000259" key="3">
    <source>
        <dbReference type="SMART" id="SM00244"/>
    </source>
</evidence>
<dbReference type="PANTHER" id="PTHR10264:SF19">
    <property type="entry name" value="AT06885P-RELATED"/>
    <property type="match status" value="1"/>
</dbReference>
<name>Q2W6A9_PARM1</name>
<dbReference type="InterPro" id="IPR043202">
    <property type="entry name" value="Band-7_stomatin-like"/>
</dbReference>
<comment type="similarity">
    <text evidence="2">Belongs to the band 7/mec-2 family.</text>
</comment>
<feature type="domain" description="Band 7" evidence="3">
    <location>
        <begin position="39"/>
        <end position="196"/>
    </location>
</feature>
<gene>
    <name evidence="4" type="ordered locus">amb1812</name>
</gene>
<evidence type="ECO:0000313" key="5">
    <source>
        <dbReference type="Proteomes" id="UP000007058"/>
    </source>
</evidence>
<dbReference type="SUPFAM" id="SSF117892">
    <property type="entry name" value="Band 7/SPFH domain"/>
    <property type="match status" value="1"/>
</dbReference>
<dbReference type="AlphaFoldDB" id="Q2W6A9"/>
<sequence>MVKEANCAYDRSPTRRKVMPPTLIVWLVLAVVVVIILAKSICIVPQTQKGVVLTLGRYTGTREPGLRLVIPFIQNLIPVDIRLAVMEVPTQDVISRDNVSVKVTAVVYYRVSNAMKAVLEVANYREAVSQLAQITTRSTLGSHTLDQLLGQQEDLKQAIRRILDERTESWGVEVENVEIRSVDLDPNMIRAMGQEAEAERGRRARIITAQGEFEAATKLAEAATLMDGKPGAMLLRYLATLKDIAVEHNSTIIFPIPSDIMAPAAQGLNAVVNKLVAESVGKG</sequence>
<evidence type="ECO:0000256" key="1">
    <source>
        <dbReference type="ARBA" id="ARBA00004167"/>
    </source>
</evidence>
<dbReference type="GO" id="GO:0005886">
    <property type="term" value="C:plasma membrane"/>
    <property type="evidence" value="ECO:0007669"/>
    <property type="project" value="InterPro"/>
</dbReference>
<dbReference type="InterPro" id="IPR001107">
    <property type="entry name" value="Band_7"/>
</dbReference>
<dbReference type="Proteomes" id="UP000007058">
    <property type="component" value="Chromosome"/>
</dbReference>
<keyword evidence="5" id="KW-1185">Reference proteome</keyword>
<dbReference type="CDD" id="cd08826">
    <property type="entry name" value="SPFH_eoslipins_u1"/>
    <property type="match status" value="1"/>
</dbReference>
<dbReference type="PANTHER" id="PTHR10264">
    <property type="entry name" value="BAND 7 PROTEIN-RELATED"/>
    <property type="match status" value="1"/>
</dbReference>